<feature type="domain" description="Homeobox" evidence="8">
    <location>
        <begin position="187"/>
        <end position="248"/>
    </location>
</feature>
<dbReference type="CDD" id="cd00086">
    <property type="entry name" value="homeodomain"/>
    <property type="match status" value="1"/>
</dbReference>
<evidence type="ECO:0000256" key="2">
    <source>
        <dbReference type="ARBA" id="ARBA00023125"/>
    </source>
</evidence>
<feature type="region of interest" description="Disordered" evidence="7">
    <location>
        <begin position="116"/>
        <end position="179"/>
    </location>
</feature>
<evidence type="ECO:0000256" key="7">
    <source>
        <dbReference type="SAM" id="MobiDB-lite"/>
    </source>
</evidence>
<reference evidence="9" key="1">
    <citation type="journal article" date="2020" name="Stud. Mycol.">
        <title>101 Dothideomycetes genomes: a test case for predicting lifestyles and emergence of pathogens.</title>
        <authorList>
            <person name="Haridas S."/>
            <person name="Albert R."/>
            <person name="Binder M."/>
            <person name="Bloem J."/>
            <person name="Labutti K."/>
            <person name="Salamov A."/>
            <person name="Andreopoulos B."/>
            <person name="Baker S."/>
            <person name="Barry K."/>
            <person name="Bills G."/>
            <person name="Bluhm B."/>
            <person name="Cannon C."/>
            <person name="Castanera R."/>
            <person name="Culley D."/>
            <person name="Daum C."/>
            <person name="Ezra D."/>
            <person name="Gonzalez J."/>
            <person name="Henrissat B."/>
            <person name="Kuo A."/>
            <person name="Liang C."/>
            <person name="Lipzen A."/>
            <person name="Lutzoni F."/>
            <person name="Magnuson J."/>
            <person name="Mondo S."/>
            <person name="Nolan M."/>
            <person name="Ohm R."/>
            <person name="Pangilinan J."/>
            <person name="Park H.-J."/>
            <person name="Ramirez L."/>
            <person name="Alfaro M."/>
            <person name="Sun H."/>
            <person name="Tritt A."/>
            <person name="Yoshinaga Y."/>
            <person name="Zwiers L.-H."/>
            <person name="Turgeon B."/>
            <person name="Goodwin S."/>
            <person name="Spatafora J."/>
            <person name="Crous P."/>
            <person name="Grigoriev I."/>
        </authorList>
    </citation>
    <scope>NUCLEOTIDE SEQUENCE</scope>
    <source>
        <strain evidence="9">CBS 121410</strain>
    </source>
</reference>
<feature type="region of interest" description="Disordered" evidence="7">
    <location>
        <begin position="468"/>
        <end position="488"/>
    </location>
</feature>
<dbReference type="Gene3D" id="1.10.10.60">
    <property type="entry name" value="Homeodomain-like"/>
    <property type="match status" value="1"/>
</dbReference>
<evidence type="ECO:0000256" key="3">
    <source>
        <dbReference type="ARBA" id="ARBA00023155"/>
    </source>
</evidence>
<dbReference type="InterPro" id="IPR009057">
    <property type="entry name" value="Homeodomain-like_sf"/>
</dbReference>
<feature type="compositionally biased region" description="Acidic residues" evidence="7">
    <location>
        <begin position="151"/>
        <end position="161"/>
    </location>
</feature>
<comment type="caution">
    <text evidence="9">The sequence shown here is derived from an EMBL/GenBank/DDBJ whole genome shotgun (WGS) entry which is preliminary data.</text>
</comment>
<dbReference type="OrthoDB" id="6159439at2759"/>
<evidence type="ECO:0000259" key="8">
    <source>
        <dbReference type="PROSITE" id="PS50071"/>
    </source>
</evidence>
<evidence type="ECO:0000256" key="1">
    <source>
        <dbReference type="ARBA" id="ARBA00004123"/>
    </source>
</evidence>
<evidence type="ECO:0000256" key="5">
    <source>
        <dbReference type="PROSITE-ProRule" id="PRU00108"/>
    </source>
</evidence>
<feature type="compositionally biased region" description="Polar residues" evidence="7">
    <location>
        <begin position="42"/>
        <end position="52"/>
    </location>
</feature>
<dbReference type="PROSITE" id="PS50071">
    <property type="entry name" value="HOMEOBOX_2"/>
    <property type="match status" value="1"/>
</dbReference>
<dbReference type="AlphaFoldDB" id="A0A9P4HQW8"/>
<evidence type="ECO:0000313" key="10">
    <source>
        <dbReference type="Proteomes" id="UP000799776"/>
    </source>
</evidence>
<dbReference type="PANTHER" id="PTHR24208:SF166">
    <property type="entry name" value="LIM HOMEOBOX TRANSCRIPTION FACTOR 1 ALPHA, ISOFORM B"/>
    <property type="match status" value="1"/>
</dbReference>
<evidence type="ECO:0000256" key="4">
    <source>
        <dbReference type="ARBA" id="ARBA00023242"/>
    </source>
</evidence>
<feature type="non-terminal residue" evidence="9">
    <location>
        <position position="488"/>
    </location>
</feature>
<dbReference type="SUPFAM" id="SSF46689">
    <property type="entry name" value="Homeodomain-like"/>
    <property type="match status" value="1"/>
</dbReference>
<dbReference type="PANTHER" id="PTHR24208">
    <property type="entry name" value="LIM/HOMEOBOX PROTEIN LHX"/>
    <property type="match status" value="1"/>
</dbReference>
<feature type="region of interest" description="Disordered" evidence="7">
    <location>
        <begin position="289"/>
        <end position="393"/>
    </location>
</feature>
<dbReference type="Pfam" id="PF00046">
    <property type="entry name" value="Homeodomain"/>
    <property type="match status" value="1"/>
</dbReference>
<dbReference type="GO" id="GO:0000981">
    <property type="term" value="F:DNA-binding transcription factor activity, RNA polymerase II-specific"/>
    <property type="evidence" value="ECO:0007669"/>
    <property type="project" value="TreeGrafter"/>
</dbReference>
<gene>
    <name evidence="9" type="ORF">K490DRAFT_14113</name>
</gene>
<evidence type="ECO:0000256" key="6">
    <source>
        <dbReference type="RuleBase" id="RU000682"/>
    </source>
</evidence>
<name>A0A9P4HQW8_9PEZI</name>
<feature type="region of interest" description="Disordered" evidence="7">
    <location>
        <begin position="423"/>
        <end position="447"/>
    </location>
</feature>
<dbReference type="SMART" id="SM00389">
    <property type="entry name" value="HOX"/>
    <property type="match status" value="1"/>
</dbReference>
<feature type="compositionally biased region" description="Polar residues" evidence="7">
    <location>
        <begin position="375"/>
        <end position="384"/>
    </location>
</feature>
<comment type="subcellular location">
    <subcellularLocation>
        <location evidence="1 5 6">Nucleus</location>
    </subcellularLocation>
</comment>
<keyword evidence="2 5" id="KW-0238">DNA-binding</keyword>
<feature type="region of interest" description="Disordered" evidence="7">
    <location>
        <begin position="1"/>
        <end position="52"/>
    </location>
</feature>
<dbReference type="Proteomes" id="UP000799776">
    <property type="component" value="Unassembled WGS sequence"/>
</dbReference>
<dbReference type="GO" id="GO:0000977">
    <property type="term" value="F:RNA polymerase II transcription regulatory region sequence-specific DNA binding"/>
    <property type="evidence" value="ECO:0007669"/>
    <property type="project" value="TreeGrafter"/>
</dbReference>
<dbReference type="EMBL" id="ML978735">
    <property type="protein sequence ID" value="KAF2085002.1"/>
    <property type="molecule type" value="Genomic_DNA"/>
</dbReference>
<keyword evidence="10" id="KW-1185">Reference proteome</keyword>
<dbReference type="InterPro" id="IPR001356">
    <property type="entry name" value="HD"/>
</dbReference>
<keyword evidence="3 5" id="KW-0371">Homeobox</keyword>
<proteinExistence type="predicted"/>
<evidence type="ECO:0000313" key="9">
    <source>
        <dbReference type="EMBL" id="KAF2085002.1"/>
    </source>
</evidence>
<organism evidence="9 10">
    <name type="scientific">Saccharata proteae CBS 121410</name>
    <dbReference type="NCBI Taxonomy" id="1314787"/>
    <lineage>
        <taxon>Eukaryota</taxon>
        <taxon>Fungi</taxon>
        <taxon>Dikarya</taxon>
        <taxon>Ascomycota</taxon>
        <taxon>Pezizomycotina</taxon>
        <taxon>Dothideomycetes</taxon>
        <taxon>Dothideomycetes incertae sedis</taxon>
        <taxon>Botryosphaeriales</taxon>
        <taxon>Saccharataceae</taxon>
        <taxon>Saccharata</taxon>
    </lineage>
</organism>
<feature type="compositionally biased region" description="Polar residues" evidence="7">
    <location>
        <begin position="337"/>
        <end position="355"/>
    </location>
</feature>
<feature type="compositionally biased region" description="Low complexity" evidence="7">
    <location>
        <begin position="468"/>
        <end position="481"/>
    </location>
</feature>
<keyword evidence="4 5" id="KW-0539">Nucleus</keyword>
<feature type="DNA-binding region" description="Homeobox" evidence="5">
    <location>
        <begin position="189"/>
        <end position="249"/>
    </location>
</feature>
<sequence length="488" mass="53567">MVDGSFFVPLSPPSSPRMSAFGANPVESEWQAQRTKPGEGLCSSSDSNNTNMGLLHAEISSLPLDAQRRPPLRTHKSFPYPLRPPPMHPMNPPIHSTHPTIASPMPQRERISISSIDAGPLEPPNVSYGGSAPASPVSRLSPYSPLRDRIEEGEEQQEDHEMDLAGSQGEEDEGEQKPMTAAELRAQKRKMKRFRLTHQQTRFLMSEFARQAHPDAAHRERLAREIPGLTPRQVQVWFQNRRAKLKRLTSDDRERMMRSRALPDDFDMTQALHSPFGAGHAIGTPLTSPGTFAPAYPEGSMVRPGPLSLDTFRRQSEGMHLPPSGVSPAFGNFGFTPPQSTTDSMSPADTTSFSYPPSAMDASPRRPNPFAAAGSSPTGFTSHASIPRLQLHDRISRTRADSIQSPLRTSISYSSDANFHQPSVLSAQQPTDSPSLNDHPMGRTSIPNTNLSYGLGYTYSQIPGFQSASSSRMRSLSSSIPRRIELSS</sequence>
<accession>A0A9P4HQW8</accession>
<dbReference type="InterPro" id="IPR050453">
    <property type="entry name" value="LIM_Homeobox_TF"/>
</dbReference>
<protein>
    <submittedName>
        <fullName evidence="9">Homeobox-domain-containing protein</fullName>
    </submittedName>
</protein>
<feature type="compositionally biased region" description="Polar residues" evidence="7">
    <location>
        <begin position="423"/>
        <end position="436"/>
    </location>
</feature>
<dbReference type="GO" id="GO:0005634">
    <property type="term" value="C:nucleus"/>
    <property type="evidence" value="ECO:0007669"/>
    <property type="project" value="UniProtKB-SubCell"/>
</dbReference>